<reference evidence="1" key="1">
    <citation type="submission" date="2023-03" db="EMBL/GenBank/DDBJ databases">
        <title>Massive genome expansion in bonnet fungi (Mycena s.s.) driven by repeated elements and novel gene families across ecological guilds.</title>
        <authorList>
            <consortium name="Lawrence Berkeley National Laboratory"/>
            <person name="Harder C.B."/>
            <person name="Miyauchi S."/>
            <person name="Viragh M."/>
            <person name="Kuo A."/>
            <person name="Thoen E."/>
            <person name="Andreopoulos B."/>
            <person name="Lu D."/>
            <person name="Skrede I."/>
            <person name="Drula E."/>
            <person name="Henrissat B."/>
            <person name="Morin E."/>
            <person name="Kohler A."/>
            <person name="Barry K."/>
            <person name="LaButti K."/>
            <person name="Morin E."/>
            <person name="Salamov A."/>
            <person name="Lipzen A."/>
            <person name="Mereny Z."/>
            <person name="Hegedus B."/>
            <person name="Baldrian P."/>
            <person name="Stursova M."/>
            <person name="Weitz H."/>
            <person name="Taylor A."/>
            <person name="Grigoriev I.V."/>
            <person name="Nagy L.G."/>
            <person name="Martin F."/>
            <person name="Kauserud H."/>
        </authorList>
    </citation>
    <scope>NUCLEOTIDE SEQUENCE</scope>
    <source>
        <strain evidence="1">CBHHK002</strain>
    </source>
</reference>
<organism evidence="1 2">
    <name type="scientific">Mycena albidolilacea</name>
    <dbReference type="NCBI Taxonomy" id="1033008"/>
    <lineage>
        <taxon>Eukaryota</taxon>
        <taxon>Fungi</taxon>
        <taxon>Dikarya</taxon>
        <taxon>Basidiomycota</taxon>
        <taxon>Agaricomycotina</taxon>
        <taxon>Agaricomycetes</taxon>
        <taxon>Agaricomycetidae</taxon>
        <taxon>Agaricales</taxon>
        <taxon>Marasmiineae</taxon>
        <taxon>Mycenaceae</taxon>
        <taxon>Mycena</taxon>
    </lineage>
</organism>
<protein>
    <recommendedName>
        <fullName evidence="3">F-box domain-containing protein</fullName>
    </recommendedName>
</protein>
<keyword evidence="2" id="KW-1185">Reference proteome</keyword>
<dbReference type="EMBL" id="JARIHO010000009">
    <property type="protein sequence ID" value="KAJ7355629.1"/>
    <property type="molecule type" value="Genomic_DNA"/>
</dbReference>
<evidence type="ECO:0000313" key="1">
    <source>
        <dbReference type="EMBL" id="KAJ7355629.1"/>
    </source>
</evidence>
<accession>A0AAD7ADL3</accession>
<name>A0AAD7ADL3_9AGAR</name>
<gene>
    <name evidence="1" type="ORF">DFH08DRAFT_803600</name>
</gene>
<evidence type="ECO:0000313" key="2">
    <source>
        <dbReference type="Proteomes" id="UP001218218"/>
    </source>
</evidence>
<sequence>MSSPFASLLGTNYCPKDTEIVQIRDFLIDHLLRLKRLDDEIAVMRKALDTIIEERDTLKTYVEAHKALISPFRQLPVDIIEAIFLACLPTHRNCVMSAREAPVILGRICRPWRIISQSFPPLWSSLHIVEPRRPYHARAGLYEAKISQRQEVAITWLQRSGTCPLSISLVDDNIDAIPGSLVNLLIPFAPRWQEITLSVPSLTLKTLSCLTENDVPLLKDLAIAQRLERGNDSALLSLSPVLHAPSLSRFSLSGSNIHYSYLPLRLSHLTALTLVGAEQWGAENVAQSCQIFLEIFYQCSQLRTCTLRVHERPGEYLQDSVVECPFLHTLNLFCTSSVLYTAGRLLSRLSVPVLQDFEIYGDWRTDPSEAYNASGGDSLWAFLATCARLKFIATDHATFSKYRLMDFLRNLPPTIQRFRIVPSGHIFEASPDPILPVLEELTVDDGHFVVSVEVLLRFIVSRIPTLRRVDIAVARERQVDILPALQPFVEPGLKISVTYSTSPPLPFSPWQGLPDAQSAL</sequence>
<proteinExistence type="predicted"/>
<evidence type="ECO:0008006" key="3">
    <source>
        <dbReference type="Google" id="ProtNLM"/>
    </source>
</evidence>
<comment type="caution">
    <text evidence="1">The sequence shown here is derived from an EMBL/GenBank/DDBJ whole genome shotgun (WGS) entry which is preliminary data.</text>
</comment>
<dbReference type="SUPFAM" id="SSF52047">
    <property type="entry name" value="RNI-like"/>
    <property type="match status" value="1"/>
</dbReference>
<dbReference type="AlphaFoldDB" id="A0AAD7ADL3"/>
<dbReference type="Proteomes" id="UP001218218">
    <property type="component" value="Unassembled WGS sequence"/>
</dbReference>